<dbReference type="GO" id="GO:0045493">
    <property type="term" value="P:xylan catabolic process"/>
    <property type="evidence" value="ECO:0007669"/>
    <property type="project" value="UniProtKB-KW"/>
</dbReference>
<dbReference type="PANTHER" id="PTHR48081:SF6">
    <property type="entry name" value="PEPTIDASE S9 PROLYL OLIGOPEPTIDASE CATALYTIC DOMAIN-CONTAINING PROTEIN"/>
    <property type="match status" value="1"/>
</dbReference>
<dbReference type="Proteomes" id="UP000078486">
    <property type="component" value="Unassembled WGS sequence"/>
</dbReference>
<sequence length="272" mass="28847">MQPASPPPTIPLWPDAAPGALGDNPALSLFPAAPDKATGAAMVIFPGGGYVGLSDHEGEGYARWLANLGITGFVVKYRLGAHGYRHPAMLHDAARAVRLVRARAAEWKIDPARVGVMGSSAGGHLAATLLVHFDDGIPGANDPVARQSSRPGLGILCYPVITMGEKTHAGSRDNVIGADAPQALRELLSCERQVTPGTPPCFIWHTWEDDGVPAENSQMFAAALKEAGVPFELHIYEKGAHGIGLAATPDGRMHRWTSACRAWLQERGYARA</sequence>
<dbReference type="GO" id="GO:0016798">
    <property type="term" value="F:hydrolase activity, acting on glycosyl bonds"/>
    <property type="evidence" value="ECO:0007669"/>
    <property type="project" value="UniProtKB-KW"/>
</dbReference>
<evidence type="ECO:0000259" key="2">
    <source>
        <dbReference type="Pfam" id="PF20434"/>
    </source>
</evidence>
<keyword evidence="4" id="KW-1185">Reference proteome</keyword>
<dbReference type="PANTHER" id="PTHR48081">
    <property type="entry name" value="AB HYDROLASE SUPERFAMILY PROTEIN C4A8.06C"/>
    <property type="match status" value="1"/>
</dbReference>
<dbReference type="OrthoDB" id="9794725at2"/>
<keyword evidence="1 3" id="KW-0378">Hydrolase</keyword>
<reference evidence="3 4" key="1">
    <citation type="submission" date="2016-01" db="EMBL/GenBank/DDBJ databases">
        <title>High potential of lignocellulose degradation of a new Verrucomicrobia species.</title>
        <authorList>
            <person name="Wang Y."/>
            <person name="Shi Y."/>
            <person name="Qiu Z."/>
            <person name="Liu S."/>
            <person name="Yang H."/>
        </authorList>
    </citation>
    <scope>NUCLEOTIDE SEQUENCE [LARGE SCALE GENOMIC DNA]</scope>
    <source>
        <strain evidence="3 4">TSB47</strain>
    </source>
</reference>
<dbReference type="InterPro" id="IPR050300">
    <property type="entry name" value="GDXG_lipolytic_enzyme"/>
</dbReference>
<proteinExistence type="predicted"/>
<dbReference type="InterPro" id="IPR029058">
    <property type="entry name" value="AB_hydrolase_fold"/>
</dbReference>
<evidence type="ECO:0000313" key="3">
    <source>
        <dbReference type="EMBL" id="OAM90583.1"/>
    </source>
</evidence>
<dbReference type="InterPro" id="IPR049492">
    <property type="entry name" value="BD-FAE-like_dom"/>
</dbReference>
<evidence type="ECO:0000256" key="1">
    <source>
        <dbReference type="ARBA" id="ARBA00022801"/>
    </source>
</evidence>
<dbReference type="SUPFAM" id="SSF53474">
    <property type="entry name" value="alpha/beta-Hydrolases"/>
    <property type="match status" value="1"/>
</dbReference>
<name>A0A178IL24_9BACT</name>
<dbReference type="Gene3D" id="3.40.50.1820">
    <property type="entry name" value="alpha/beta hydrolase"/>
    <property type="match status" value="1"/>
</dbReference>
<dbReference type="RefSeq" id="WP_068769513.1">
    <property type="nucleotide sequence ID" value="NZ_CP109796.1"/>
</dbReference>
<evidence type="ECO:0000313" key="4">
    <source>
        <dbReference type="Proteomes" id="UP000078486"/>
    </source>
</evidence>
<keyword evidence="3" id="KW-0624">Polysaccharide degradation</keyword>
<dbReference type="STRING" id="1184151.AW736_07265"/>
<keyword evidence="3" id="KW-0858">Xylan degradation</keyword>
<keyword evidence="3" id="KW-0119">Carbohydrate metabolism</keyword>
<protein>
    <submittedName>
        <fullName evidence="3">Endo-1,4-beta-xylanase</fullName>
    </submittedName>
</protein>
<organism evidence="3 4">
    <name type="scientific">Termitidicoccus mucosus</name>
    <dbReference type="NCBI Taxonomy" id="1184151"/>
    <lineage>
        <taxon>Bacteria</taxon>
        <taxon>Pseudomonadati</taxon>
        <taxon>Verrucomicrobiota</taxon>
        <taxon>Opitutia</taxon>
        <taxon>Opitutales</taxon>
        <taxon>Opitutaceae</taxon>
        <taxon>Termitidicoccus</taxon>
    </lineage>
</organism>
<dbReference type="AlphaFoldDB" id="A0A178IL24"/>
<gene>
    <name evidence="3" type="ORF">AW736_07265</name>
</gene>
<feature type="domain" description="BD-FAE-like" evidence="2">
    <location>
        <begin position="37"/>
        <end position="224"/>
    </location>
</feature>
<keyword evidence="3" id="KW-0326">Glycosidase</keyword>
<dbReference type="EMBL" id="LRRQ01000054">
    <property type="protein sequence ID" value="OAM90583.1"/>
    <property type="molecule type" value="Genomic_DNA"/>
</dbReference>
<comment type="caution">
    <text evidence="3">The sequence shown here is derived from an EMBL/GenBank/DDBJ whole genome shotgun (WGS) entry which is preliminary data.</text>
</comment>
<dbReference type="Pfam" id="PF20434">
    <property type="entry name" value="BD-FAE"/>
    <property type="match status" value="1"/>
</dbReference>
<accession>A0A178IL24</accession>